<dbReference type="PROSITE" id="PS00099">
    <property type="entry name" value="THIOLASE_3"/>
    <property type="match status" value="1"/>
</dbReference>
<dbReference type="Gene3D" id="3.40.47.10">
    <property type="match status" value="1"/>
</dbReference>
<dbReference type="InterPro" id="IPR016039">
    <property type="entry name" value="Thiolase-like"/>
</dbReference>
<dbReference type="PANTHER" id="PTHR18919:SF107">
    <property type="entry name" value="ACETYL-COA ACETYLTRANSFERASE, CYTOSOLIC"/>
    <property type="match status" value="1"/>
</dbReference>
<name>A0A094SS96_9ZZZZ</name>
<protein>
    <recommendedName>
        <fullName evidence="7">Acetyl-CoA acetyltransferase</fullName>
    </recommendedName>
</protein>
<comment type="similarity">
    <text evidence="1">Belongs to the thiolase-like superfamily. Thiolase family.</text>
</comment>
<dbReference type="InterPro" id="IPR020610">
    <property type="entry name" value="Thiolase_AS"/>
</dbReference>
<evidence type="ECO:0000256" key="1">
    <source>
        <dbReference type="ARBA" id="ARBA00010982"/>
    </source>
</evidence>
<feature type="domain" description="Thiolase C-terminal" evidence="5">
    <location>
        <begin position="268"/>
        <end position="390"/>
    </location>
</feature>
<dbReference type="InterPro" id="IPR020613">
    <property type="entry name" value="Thiolase_CS"/>
</dbReference>
<accession>A0A094SS96</accession>
<proteinExistence type="inferred from homology"/>
<evidence type="ECO:0008006" key="7">
    <source>
        <dbReference type="Google" id="ProtNLM"/>
    </source>
</evidence>
<dbReference type="PROSITE" id="PS00737">
    <property type="entry name" value="THIOLASE_2"/>
    <property type="match status" value="1"/>
</dbReference>
<dbReference type="Pfam" id="PF00108">
    <property type="entry name" value="Thiolase_N"/>
    <property type="match status" value="1"/>
</dbReference>
<reference evidence="6" key="1">
    <citation type="submission" date="2014-06" db="EMBL/GenBank/DDBJ databases">
        <title>Key roles for freshwater Actinobacteria revealed by deep metagenomic sequencing.</title>
        <authorList>
            <person name="Ghai R."/>
            <person name="Mizuno C.M."/>
            <person name="Picazo A."/>
            <person name="Camacho A."/>
            <person name="Rodriguez-Valera F."/>
        </authorList>
    </citation>
    <scope>NUCLEOTIDE SEQUENCE</scope>
</reference>
<keyword evidence="2" id="KW-0808">Transferase</keyword>
<keyword evidence="3" id="KW-0012">Acyltransferase</keyword>
<dbReference type="InterPro" id="IPR002155">
    <property type="entry name" value="Thiolase"/>
</dbReference>
<dbReference type="NCBIfam" id="TIGR01930">
    <property type="entry name" value="AcCoA-C-Actrans"/>
    <property type="match status" value="1"/>
</dbReference>
<dbReference type="PIRSF" id="PIRSF000429">
    <property type="entry name" value="Ac-CoA_Ac_transf"/>
    <property type="match status" value="1"/>
</dbReference>
<dbReference type="EMBL" id="JNSL01000003">
    <property type="protein sequence ID" value="KGA21663.1"/>
    <property type="molecule type" value="Genomic_DNA"/>
</dbReference>
<comment type="caution">
    <text evidence="6">The sequence shown here is derived from an EMBL/GenBank/DDBJ whole genome shotgun (WGS) entry which is preliminary data.</text>
</comment>
<evidence type="ECO:0000259" key="4">
    <source>
        <dbReference type="Pfam" id="PF00108"/>
    </source>
</evidence>
<dbReference type="CDD" id="cd00751">
    <property type="entry name" value="thiolase"/>
    <property type="match status" value="1"/>
</dbReference>
<evidence type="ECO:0000256" key="3">
    <source>
        <dbReference type="ARBA" id="ARBA00023315"/>
    </source>
</evidence>
<feature type="domain" description="Thiolase N-terminal" evidence="4">
    <location>
        <begin position="5"/>
        <end position="262"/>
    </location>
</feature>
<evidence type="ECO:0000256" key="2">
    <source>
        <dbReference type="ARBA" id="ARBA00022679"/>
    </source>
</evidence>
<dbReference type="Pfam" id="PF02803">
    <property type="entry name" value="Thiolase_C"/>
    <property type="match status" value="1"/>
</dbReference>
<dbReference type="GO" id="GO:0016747">
    <property type="term" value="F:acyltransferase activity, transferring groups other than amino-acyl groups"/>
    <property type="evidence" value="ECO:0007669"/>
    <property type="project" value="InterPro"/>
</dbReference>
<dbReference type="InterPro" id="IPR020617">
    <property type="entry name" value="Thiolase_C"/>
</dbReference>
<dbReference type="PANTHER" id="PTHR18919">
    <property type="entry name" value="ACETYL-COA C-ACYLTRANSFERASE"/>
    <property type="match status" value="1"/>
</dbReference>
<gene>
    <name evidence="6" type="ORF">GM51_1215</name>
</gene>
<organism evidence="6">
    <name type="scientific">freshwater metagenome</name>
    <dbReference type="NCBI Taxonomy" id="449393"/>
    <lineage>
        <taxon>unclassified sequences</taxon>
        <taxon>metagenomes</taxon>
        <taxon>ecological metagenomes</taxon>
    </lineage>
</organism>
<dbReference type="AlphaFoldDB" id="A0A094SS96"/>
<dbReference type="InterPro" id="IPR020616">
    <property type="entry name" value="Thiolase_N"/>
</dbReference>
<evidence type="ECO:0000259" key="5">
    <source>
        <dbReference type="Pfam" id="PF02803"/>
    </source>
</evidence>
<dbReference type="FunFam" id="3.40.47.10:FF:000010">
    <property type="entry name" value="Acetyl-CoA acetyltransferase (Thiolase)"/>
    <property type="match status" value="1"/>
</dbReference>
<sequence length="390" mass="40754">MTETYIYDYVRTPFGRFGKGLAATRPDDLGAVVLSEIVRRNPALDVSAIDDVFYGAANQSGEDNRNVARMAALLAGYPTSIPGVTVNRLCGSSMEAAIQASRAIAVGDLNVAIAGGAESMSRAPWILLKPQAPYPAGNETLHSSTLGWRMVNKKMDERWTINNGQSAEILAERFEISREAQDAFAARSHERAAASWTTGFFANQIVQVPGSEIAMDESIRTDTSAASLAELAPAFQKEGGTVTAGNSSPLNDGASALLLGNEKANLGEPLARIVARGVAANDPNIFGVAPVEAANQALARAGKTWADVDFVEINEAFSAQALSCVKLWKGLDPKRVNVDGGAIAIGHPLGASGARIIGQLARRLEANGGGVGVAAICIGVGQGLAVVLER</sequence>
<evidence type="ECO:0000313" key="6">
    <source>
        <dbReference type="EMBL" id="KGA21663.1"/>
    </source>
</evidence>
<dbReference type="SUPFAM" id="SSF53901">
    <property type="entry name" value="Thiolase-like"/>
    <property type="match status" value="2"/>
</dbReference>